<dbReference type="PANTHER" id="PTHR30055">
    <property type="entry name" value="HTH-TYPE TRANSCRIPTIONAL REGULATOR RUTR"/>
    <property type="match status" value="1"/>
</dbReference>
<evidence type="ECO:0000256" key="3">
    <source>
        <dbReference type="ARBA" id="ARBA00023163"/>
    </source>
</evidence>
<accession>A0A4V2Y5C2</accession>
<name>A0A4V2Y5C2_9ACTN</name>
<dbReference type="InterPro" id="IPR050109">
    <property type="entry name" value="HTH-type_TetR-like_transc_reg"/>
</dbReference>
<gene>
    <name evidence="6" type="ORF">E1292_49845</name>
</gene>
<dbReference type="InterPro" id="IPR009057">
    <property type="entry name" value="Homeodomain-like_sf"/>
</dbReference>
<dbReference type="RefSeq" id="WP_132606790.1">
    <property type="nucleotide sequence ID" value="NZ_SMKO01000360.1"/>
</dbReference>
<dbReference type="PRINTS" id="PR00455">
    <property type="entry name" value="HTHTETR"/>
</dbReference>
<organism evidence="6 7">
    <name type="scientific">Nonomuraea deserti</name>
    <dbReference type="NCBI Taxonomy" id="1848322"/>
    <lineage>
        <taxon>Bacteria</taxon>
        <taxon>Bacillati</taxon>
        <taxon>Actinomycetota</taxon>
        <taxon>Actinomycetes</taxon>
        <taxon>Streptosporangiales</taxon>
        <taxon>Streptosporangiaceae</taxon>
        <taxon>Nonomuraea</taxon>
    </lineage>
</organism>
<evidence type="ECO:0000256" key="2">
    <source>
        <dbReference type="ARBA" id="ARBA00023125"/>
    </source>
</evidence>
<dbReference type="Proteomes" id="UP000295258">
    <property type="component" value="Unassembled WGS sequence"/>
</dbReference>
<keyword evidence="3" id="KW-0804">Transcription</keyword>
<feature type="domain" description="HTH tetR-type" evidence="5">
    <location>
        <begin position="11"/>
        <end position="71"/>
    </location>
</feature>
<keyword evidence="7" id="KW-1185">Reference proteome</keyword>
<feature type="DNA-binding region" description="H-T-H motif" evidence="4">
    <location>
        <begin position="34"/>
        <end position="53"/>
    </location>
</feature>
<dbReference type="PANTHER" id="PTHR30055:SF234">
    <property type="entry name" value="HTH-TYPE TRANSCRIPTIONAL REGULATOR BETI"/>
    <property type="match status" value="1"/>
</dbReference>
<reference evidence="6 7" key="1">
    <citation type="submission" date="2019-03" db="EMBL/GenBank/DDBJ databases">
        <title>Draft genome sequences of novel Actinobacteria.</title>
        <authorList>
            <person name="Sahin N."/>
            <person name="Ay H."/>
            <person name="Saygin H."/>
        </authorList>
    </citation>
    <scope>NUCLEOTIDE SEQUENCE [LARGE SCALE GENOMIC DNA]</scope>
    <source>
        <strain evidence="6 7">KC310</strain>
    </source>
</reference>
<proteinExistence type="predicted"/>
<evidence type="ECO:0000313" key="7">
    <source>
        <dbReference type="Proteomes" id="UP000295258"/>
    </source>
</evidence>
<dbReference type="PROSITE" id="PS50977">
    <property type="entry name" value="HTH_TETR_2"/>
    <property type="match status" value="1"/>
</dbReference>
<comment type="caution">
    <text evidence="6">The sequence shown here is derived from an EMBL/GenBank/DDBJ whole genome shotgun (WGS) entry which is preliminary data.</text>
</comment>
<dbReference type="SUPFAM" id="SSF46689">
    <property type="entry name" value="Homeodomain-like"/>
    <property type="match status" value="1"/>
</dbReference>
<keyword evidence="2 4" id="KW-0238">DNA-binding</keyword>
<dbReference type="InterPro" id="IPR001647">
    <property type="entry name" value="HTH_TetR"/>
</dbReference>
<evidence type="ECO:0000256" key="4">
    <source>
        <dbReference type="PROSITE-ProRule" id="PRU00335"/>
    </source>
</evidence>
<dbReference type="Pfam" id="PF00440">
    <property type="entry name" value="TetR_N"/>
    <property type="match status" value="1"/>
</dbReference>
<dbReference type="Gene3D" id="1.10.10.60">
    <property type="entry name" value="Homeodomain-like"/>
    <property type="match status" value="1"/>
</dbReference>
<dbReference type="AlphaFoldDB" id="A0A4V2Y5C2"/>
<dbReference type="EMBL" id="SMKO01000360">
    <property type="protein sequence ID" value="TDC83555.1"/>
    <property type="molecule type" value="Genomic_DNA"/>
</dbReference>
<evidence type="ECO:0000256" key="1">
    <source>
        <dbReference type="ARBA" id="ARBA00023015"/>
    </source>
</evidence>
<evidence type="ECO:0000259" key="5">
    <source>
        <dbReference type="PROSITE" id="PS50977"/>
    </source>
</evidence>
<dbReference type="GO" id="GO:0000976">
    <property type="term" value="F:transcription cis-regulatory region binding"/>
    <property type="evidence" value="ECO:0007669"/>
    <property type="project" value="TreeGrafter"/>
</dbReference>
<sequence length="209" mass="22792">MEETRRERKKRQTRQLLVDAAFKLFAEQGYERTTIAQIASEADVSMKTFFNHFPAKEDVVFGNAGGYTEQAQKVIAQREPGESIPHLLLRLYDAILATYYTEGPTAGDPERMETYKRIATTVPAVQAKSLHVLLDMQRGIAEALVKACPDELDPITAAAAIGSLLGAAQAASLASSEQSGLSEEEQLKAVRRGLDLAMKGLNTLGDEHG</sequence>
<evidence type="ECO:0000313" key="6">
    <source>
        <dbReference type="EMBL" id="TDC83555.1"/>
    </source>
</evidence>
<dbReference type="Gene3D" id="1.10.357.10">
    <property type="entry name" value="Tetracycline Repressor, domain 2"/>
    <property type="match status" value="1"/>
</dbReference>
<keyword evidence="1" id="KW-0805">Transcription regulation</keyword>
<protein>
    <submittedName>
        <fullName evidence="6">TetR family transcriptional regulator</fullName>
    </submittedName>
</protein>
<dbReference type="GO" id="GO:0003700">
    <property type="term" value="F:DNA-binding transcription factor activity"/>
    <property type="evidence" value="ECO:0007669"/>
    <property type="project" value="TreeGrafter"/>
</dbReference>